<protein>
    <submittedName>
        <fullName evidence="2">Uncharacterized protein</fullName>
    </submittedName>
</protein>
<dbReference type="AlphaFoldDB" id="A0A270B7A5"/>
<feature type="transmembrane region" description="Helical" evidence="1">
    <location>
        <begin position="38"/>
        <end position="61"/>
    </location>
</feature>
<keyword evidence="1" id="KW-0472">Membrane</keyword>
<gene>
    <name evidence="2" type="ORF">B9K05_12610</name>
</gene>
<comment type="caution">
    <text evidence="2">The sequence shown here is derived from an EMBL/GenBank/DDBJ whole genome shotgun (WGS) entry which is preliminary data.</text>
</comment>
<organism evidence="2 3">
    <name type="scientific">Acetobacter syzygii</name>
    <dbReference type="NCBI Taxonomy" id="146476"/>
    <lineage>
        <taxon>Bacteria</taxon>
        <taxon>Pseudomonadati</taxon>
        <taxon>Pseudomonadota</taxon>
        <taxon>Alphaproteobacteria</taxon>
        <taxon>Acetobacterales</taxon>
        <taxon>Acetobacteraceae</taxon>
        <taxon>Acetobacter</taxon>
    </lineage>
</organism>
<dbReference type="Proteomes" id="UP000216033">
    <property type="component" value="Unassembled WGS sequence"/>
</dbReference>
<dbReference type="EMBL" id="NDFP01000018">
    <property type="protein sequence ID" value="PAL20858.1"/>
    <property type="molecule type" value="Genomic_DNA"/>
</dbReference>
<accession>A0A270B7A5</accession>
<keyword evidence="1" id="KW-0812">Transmembrane</keyword>
<keyword evidence="3" id="KW-1185">Reference proteome</keyword>
<evidence type="ECO:0000256" key="1">
    <source>
        <dbReference type="SAM" id="Phobius"/>
    </source>
</evidence>
<feature type="transmembrane region" description="Helical" evidence="1">
    <location>
        <begin position="82"/>
        <end position="101"/>
    </location>
</feature>
<dbReference type="OrthoDB" id="7273565at2"/>
<evidence type="ECO:0000313" key="3">
    <source>
        <dbReference type="Proteomes" id="UP000216033"/>
    </source>
</evidence>
<name>A0A270B7A5_9PROT</name>
<keyword evidence="1" id="KW-1133">Transmembrane helix</keyword>
<sequence length="109" mass="11669">MGNSTMGFSGSVSLGSGGTAMKFSTQDVQTAINKGPTALLISFLHLFSMYFACYGALLVYWGMCRQIGRMKGQNNSSSGTNFAIIFFSFLLMNAETVATATCKKLGYLS</sequence>
<evidence type="ECO:0000313" key="2">
    <source>
        <dbReference type="EMBL" id="PAL20858.1"/>
    </source>
</evidence>
<reference evidence="2 3" key="1">
    <citation type="submission" date="2017-04" db="EMBL/GenBank/DDBJ databases">
        <title>Kefir bacterial isolates.</title>
        <authorList>
            <person name="Kim Y."/>
            <person name="Blasche S."/>
            <person name="Patil K.R."/>
        </authorList>
    </citation>
    <scope>NUCLEOTIDE SEQUENCE [LARGE SCALE GENOMIC DNA]</scope>
    <source>
        <strain evidence="2 3">KR-2</strain>
    </source>
</reference>
<proteinExistence type="predicted"/>